<accession>V2PZ54</accession>
<proteinExistence type="predicted"/>
<dbReference type="KEGG" id="msch:N508_001791"/>
<reference evidence="1" key="3">
    <citation type="submission" date="2022-06" db="EMBL/GenBank/DDBJ databases">
        <title>Resources to Facilitate Use of the Altered Schaedler Flora (ASF) Mouse Model to Study Microbiome Function.</title>
        <authorList>
            <person name="Proctor A."/>
            <person name="Parvinroo S."/>
            <person name="Richie T."/>
            <person name="Jia X."/>
            <person name="Lee S.T.M."/>
            <person name="Karp P.D."/>
            <person name="Paley S."/>
            <person name="Kostic A.D."/>
            <person name="Pierre J.F."/>
            <person name="Wannemuehler M.J."/>
            <person name="Phillips G.J."/>
        </authorList>
    </citation>
    <scope>NUCLEOTIDE SEQUENCE</scope>
    <source>
        <strain evidence="1">ASF457</strain>
    </source>
</reference>
<evidence type="ECO:0000313" key="1">
    <source>
        <dbReference type="EMBL" id="USF24702.1"/>
    </source>
</evidence>
<dbReference type="Pfam" id="PF16778">
    <property type="entry name" value="Phage_tail_APC"/>
    <property type="match status" value="1"/>
</dbReference>
<dbReference type="RefSeq" id="WP_023276072.1">
    <property type="nucleotide sequence ID" value="NZ_CP097562.1"/>
</dbReference>
<evidence type="ECO:0000313" key="2">
    <source>
        <dbReference type="Proteomes" id="UP000017429"/>
    </source>
</evidence>
<reference evidence="1" key="2">
    <citation type="submission" date="2022-05" db="EMBL/GenBank/DDBJ databases">
        <authorList>
            <person name="Proctor A.L."/>
            <person name="Phillips G.J."/>
            <person name="Wannemuehler M.J."/>
        </authorList>
    </citation>
    <scope>NUCLEOTIDE SEQUENCE</scope>
    <source>
        <strain evidence="1">ASF457</strain>
    </source>
</reference>
<keyword evidence="2" id="KW-1185">Reference proteome</keyword>
<dbReference type="InterPro" id="IPR031893">
    <property type="entry name" value="Phage_tail_APC"/>
</dbReference>
<dbReference type="Proteomes" id="UP000017429">
    <property type="component" value="Chromosome"/>
</dbReference>
<name>V2PZ54_9BACT</name>
<dbReference type="AlphaFoldDB" id="V2PZ54"/>
<reference evidence="1" key="1">
    <citation type="journal article" date="2014" name="Genome Announc.">
        <title>Draft genome sequences of the altered schaedler flora, a defined bacterial community from gnotobiotic mice.</title>
        <authorList>
            <person name="Wannemuehler M.J."/>
            <person name="Overstreet A.M."/>
            <person name="Ward D.V."/>
            <person name="Phillips G.J."/>
        </authorList>
    </citation>
    <scope>NUCLEOTIDE SEQUENCE</scope>
    <source>
        <strain evidence="1">ASF457</strain>
    </source>
</reference>
<dbReference type="EMBL" id="CP097562">
    <property type="protein sequence ID" value="USF24702.1"/>
    <property type="molecule type" value="Genomic_DNA"/>
</dbReference>
<organism evidence="1 2">
    <name type="scientific">Mucispirillum schaedleri ASF457</name>
    <dbReference type="NCBI Taxonomy" id="1379858"/>
    <lineage>
        <taxon>Bacteria</taxon>
        <taxon>Pseudomonadati</taxon>
        <taxon>Deferribacterota</taxon>
        <taxon>Deferribacteres</taxon>
        <taxon>Deferribacterales</taxon>
        <taxon>Mucispirillaceae</taxon>
        <taxon>Mucispirillum</taxon>
    </lineage>
</organism>
<protein>
    <submittedName>
        <fullName evidence="1">Uncharacterized protein</fullName>
    </submittedName>
</protein>
<gene>
    <name evidence="1" type="ORF">N508_001791</name>
</gene>
<sequence length="142" mass="17241">MFDETLFINEISKIEKKDDGSYIVIRNNIPCHIPYNDEYRQEYNAVEEYIKKNNIKVNTHIQKVYKIIDDNMEENIRSKRDELLKQADIMLMKYQEQVYLNVIEENNEYYTALLQYKQNLRDITKQLDFPDNVIFPVMPEYV</sequence>